<dbReference type="AlphaFoldDB" id="A0A1E1WG85"/>
<feature type="non-terminal residue" evidence="1">
    <location>
        <position position="1"/>
    </location>
</feature>
<name>A0A1E1WG85_PECGO</name>
<dbReference type="EMBL" id="GDQN01005128">
    <property type="protein sequence ID" value="JAT85926.1"/>
    <property type="molecule type" value="Transcribed_RNA"/>
</dbReference>
<dbReference type="OrthoDB" id="7414876at2759"/>
<gene>
    <name evidence="1" type="ORF">g.1243</name>
</gene>
<organism evidence="1">
    <name type="scientific">Pectinophora gossypiella</name>
    <name type="common">Cotton pink bollworm</name>
    <name type="synonym">Depressaria gossypiella</name>
    <dbReference type="NCBI Taxonomy" id="13191"/>
    <lineage>
        <taxon>Eukaryota</taxon>
        <taxon>Metazoa</taxon>
        <taxon>Ecdysozoa</taxon>
        <taxon>Arthropoda</taxon>
        <taxon>Hexapoda</taxon>
        <taxon>Insecta</taxon>
        <taxon>Pterygota</taxon>
        <taxon>Neoptera</taxon>
        <taxon>Endopterygota</taxon>
        <taxon>Lepidoptera</taxon>
        <taxon>Glossata</taxon>
        <taxon>Ditrysia</taxon>
        <taxon>Gelechioidea</taxon>
        <taxon>Gelechiidae</taxon>
        <taxon>Apatetrinae</taxon>
        <taxon>Pectinophora</taxon>
    </lineage>
</organism>
<reference evidence="1" key="1">
    <citation type="submission" date="2015-09" db="EMBL/GenBank/DDBJ databases">
        <title>De novo assembly of Pectinophora gossypiella (Pink Bollworm) gut transcriptome.</title>
        <authorList>
            <person name="Tassone E.E."/>
        </authorList>
    </citation>
    <scope>NUCLEOTIDE SEQUENCE</scope>
</reference>
<evidence type="ECO:0000313" key="1">
    <source>
        <dbReference type="EMBL" id="JAT85926.1"/>
    </source>
</evidence>
<sequence>DVDCILERYTKGISAQFQAFKLDLEACVESKLSSLHESLKADIKGDLDYIKSELKLVNDRQNVLSAEHEALAQRVDSVEMNTQTNSSNILSQNEQLSSLQSDLNNILQRERLQNLEISGVPEKAGENLIIYMVKMAKYADVIITNEEVEYITRAQNRKKISPEPKKIIVKLKSRLLRDSIISGLRGKRTMTTSDIGITVSGQPSNIYVNEHLT</sequence>
<proteinExistence type="predicted"/>
<protein>
    <submittedName>
        <fullName evidence="1">Uncharacterized protein</fullName>
    </submittedName>
</protein>
<feature type="non-terminal residue" evidence="1">
    <location>
        <position position="213"/>
    </location>
</feature>
<accession>A0A1E1WG85</accession>